<sequence>MNPNDCYRLLLQTAPRSDFAGYRARNFGFDILRVLIKN</sequence>
<dbReference type="AlphaFoldDB" id="A0A0W8F598"/>
<protein>
    <submittedName>
        <fullName evidence="1">Uncharacterized protein</fullName>
    </submittedName>
</protein>
<organism evidence="1">
    <name type="scientific">hydrocarbon metagenome</name>
    <dbReference type="NCBI Taxonomy" id="938273"/>
    <lineage>
        <taxon>unclassified sequences</taxon>
        <taxon>metagenomes</taxon>
        <taxon>ecological metagenomes</taxon>
    </lineage>
</organism>
<name>A0A0W8F598_9ZZZZ</name>
<dbReference type="EMBL" id="LNQE01001517">
    <property type="protein sequence ID" value="KUG16005.1"/>
    <property type="molecule type" value="Genomic_DNA"/>
</dbReference>
<proteinExistence type="predicted"/>
<accession>A0A0W8F598</accession>
<reference evidence="1" key="1">
    <citation type="journal article" date="2015" name="Proc. Natl. Acad. Sci. U.S.A.">
        <title>Networks of energetic and metabolic interactions define dynamics in microbial communities.</title>
        <authorList>
            <person name="Embree M."/>
            <person name="Liu J.K."/>
            <person name="Al-Bassam M.M."/>
            <person name="Zengler K."/>
        </authorList>
    </citation>
    <scope>NUCLEOTIDE SEQUENCE</scope>
</reference>
<evidence type="ECO:0000313" key="1">
    <source>
        <dbReference type="EMBL" id="KUG16005.1"/>
    </source>
</evidence>
<gene>
    <name evidence="1" type="ORF">ASZ90_014336</name>
</gene>
<comment type="caution">
    <text evidence="1">The sequence shown here is derived from an EMBL/GenBank/DDBJ whole genome shotgun (WGS) entry which is preliminary data.</text>
</comment>